<keyword evidence="9" id="KW-1185">Reference proteome</keyword>
<evidence type="ECO:0000256" key="1">
    <source>
        <dbReference type="ARBA" id="ARBA00000073"/>
    </source>
</evidence>
<evidence type="ECO:0000256" key="5">
    <source>
        <dbReference type="PROSITE-ProRule" id="PRU00182"/>
    </source>
</evidence>
<dbReference type="EMBL" id="CP026923">
    <property type="protein sequence ID" value="AVG23957.1"/>
    <property type="molecule type" value="Genomic_DNA"/>
</dbReference>
<dbReference type="Pfam" id="PF00849">
    <property type="entry name" value="PseudoU_synth_2"/>
    <property type="match status" value="1"/>
</dbReference>
<name>A0A2L2BQP9_9MICO</name>
<dbReference type="GO" id="GO:0140098">
    <property type="term" value="F:catalytic activity, acting on RNA"/>
    <property type="evidence" value="ECO:0007669"/>
    <property type="project" value="UniProtKB-ARBA"/>
</dbReference>
<comment type="catalytic activity">
    <reaction evidence="1 6">
        <text>a uridine in RNA = a pseudouridine in RNA</text>
        <dbReference type="Rhea" id="RHEA:48348"/>
        <dbReference type="Rhea" id="RHEA-COMP:12068"/>
        <dbReference type="Rhea" id="RHEA-COMP:12069"/>
        <dbReference type="ChEBI" id="CHEBI:65314"/>
        <dbReference type="ChEBI" id="CHEBI:65315"/>
    </reaction>
</comment>
<accession>A0A2L2BQP9</accession>
<dbReference type="InterPro" id="IPR006145">
    <property type="entry name" value="PsdUridine_synth_RsuA/RluA"/>
</dbReference>
<dbReference type="SUPFAM" id="SSF55174">
    <property type="entry name" value="Alpha-L RNA-binding motif"/>
    <property type="match status" value="1"/>
</dbReference>
<dbReference type="Gene3D" id="3.10.290.10">
    <property type="entry name" value="RNA-binding S4 domain"/>
    <property type="match status" value="1"/>
</dbReference>
<evidence type="ECO:0000256" key="4">
    <source>
        <dbReference type="PIRSR" id="PIRSR606225-1"/>
    </source>
</evidence>
<dbReference type="OrthoDB" id="9807829at2"/>
<dbReference type="KEGG" id="psai:C3B54_11989"/>
<dbReference type="InterPro" id="IPR006225">
    <property type="entry name" value="PsdUridine_synth_RluC/D"/>
</dbReference>
<dbReference type="GO" id="GO:0009982">
    <property type="term" value="F:pseudouridine synthase activity"/>
    <property type="evidence" value="ECO:0007669"/>
    <property type="project" value="InterPro"/>
</dbReference>
<evidence type="ECO:0000313" key="8">
    <source>
        <dbReference type="EMBL" id="AVG23957.1"/>
    </source>
</evidence>
<organism evidence="8 9">
    <name type="scientific">Pontimonas salivibrio</name>
    <dbReference type="NCBI Taxonomy" id="1159327"/>
    <lineage>
        <taxon>Bacteria</taxon>
        <taxon>Bacillati</taxon>
        <taxon>Actinomycetota</taxon>
        <taxon>Actinomycetes</taxon>
        <taxon>Micrococcales</taxon>
        <taxon>Microbacteriaceae</taxon>
        <taxon>Pontimonas</taxon>
    </lineage>
</organism>
<dbReference type="InterPro" id="IPR036986">
    <property type="entry name" value="S4_RNA-bd_sf"/>
</dbReference>
<dbReference type="InterPro" id="IPR020103">
    <property type="entry name" value="PsdUridine_synth_cat_dom_sf"/>
</dbReference>
<dbReference type="PANTHER" id="PTHR21600:SF44">
    <property type="entry name" value="RIBOSOMAL LARGE SUBUNIT PSEUDOURIDINE SYNTHASE D"/>
    <property type="match status" value="1"/>
</dbReference>
<reference evidence="8 9" key="1">
    <citation type="submission" date="2018-02" db="EMBL/GenBank/DDBJ databases">
        <title>Complete genome of the streamlined marine actinobacterium Pontimonas salivibrio CL-TW6 adapted to coastal planktonic lifestype.</title>
        <authorList>
            <person name="Cho B.C."/>
            <person name="Hardies S.C."/>
            <person name="Jang G.I."/>
            <person name="Hwang C.Y."/>
        </authorList>
    </citation>
    <scope>NUCLEOTIDE SEQUENCE [LARGE SCALE GENOMIC DNA]</scope>
    <source>
        <strain evidence="8 9">CL-TW6</strain>
    </source>
</reference>
<feature type="active site" evidence="4">
    <location>
        <position position="144"/>
    </location>
</feature>
<comment type="similarity">
    <text evidence="2 6">Belongs to the pseudouridine synthase RluA family.</text>
</comment>
<dbReference type="CDD" id="cd02869">
    <property type="entry name" value="PseudoU_synth_RluA_like"/>
    <property type="match status" value="1"/>
</dbReference>
<evidence type="ECO:0000256" key="6">
    <source>
        <dbReference type="RuleBase" id="RU362028"/>
    </source>
</evidence>
<evidence type="ECO:0000256" key="3">
    <source>
        <dbReference type="ARBA" id="ARBA00023235"/>
    </source>
</evidence>
<dbReference type="AlphaFoldDB" id="A0A2L2BQP9"/>
<dbReference type="NCBIfam" id="TIGR00005">
    <property type="entry name" value="rluA_subfam"/>
    <property type="match status" value="1"/>
</dbReference>
<dbReference type="RefSeq" id="WP_104913499.1">
    <property type="nucleotide sequence ID" value="NZ_CP026923.1"/>
</dbReference>
<dbReference type="PANTHER" id="PTHR21600">
    <property type="entry name" value="MITOCHONDRIAL RNA PSEUDOURIDINE SYNTHASE"/>
    <property type="match status" value="1"/>
</dbReference>
<dbReference type="PROSITE" id="PS01129">
    <property type="entry name" value="PSI_RLU"/>
    <property type="match status" value="1"/>
</dbReference>
<dbReference type="PROSITE" id="PS50889">
    <property type="entry name" value="S4"/>
    <property type="match status" value="1"/>
</dbReference>
<feature type="domain" description="Pseudouridine synthase RsuA/RluA-like" evidence="7">
    <location>
        <begin position="94"/>
        <end position="248"/>
    </location>
</feature>
<proteinExistence type="inferred from homology"/>
<keyword evidence="3 6" id="KW-0413">Isomerase</keyword>
<evidence type="ECO:0000256" key="2">
    <source>
        <dbReference type="ARBA" id="ARBA00010876"/>
    </source>
</evidence>
<dbReference type="Proteomes" id="UP000243077">
    <property type="component" value="Chromosome"/>
</dbReference>
<evidence type="ECO:0000313" key="9">
    <source>
        <dbReference type="Proteomes" id="UP000243077"/>
    </source>
</evidence>
<keyword evidence="5" id="KW-0694">RNA-binding</keyword>
<dbReference type="Gene3D" id="3.30.2350.10">
    <property type="entry name" value="Pseudouridine synthase"/>
    <property type="match status" value="1"/>
</dbReference>
<dbReference type="InterPro" id="IPR050188">
    <property type="entry name" value="RluA_PseudoU_synthase"/>
</dbReference>
<evidence type="ECO:0000259" key="7">
    <source>
        <dbReference type="Pfam" id="PF00849"/>
    </source>
</evidence>
<dbReference type="SUPFAM" id="SSF55120">
    <property type="entry name" value="Pseudouridine synthase"/>
    <property type="match status" value="1"/>
</dbReference>
<dbReference type="GO" id="GO:0000455">
    <property type="term" value="P:enzyme-directed rRNA pseudouridine synthesis"/>
    <property type="evidence" value="ECO:0007669"/>
    <property type="project" value="TreeGrafter"/>
</dbReference>
<comment type="function">
    <text evidence="6">Responsible for synthesis of pseudouridine from uracil.</text>
</comment>
<dbReference type="EC" id="5.4.99.-" evidence="6"/>
<gene>
    <name evidence="8" type="ORF">C3B54_11989</name>
</gene>
<dbReference type="GO" id="GO:0003723">
    <property type="term" value="F:RNA binding"/>
    <property type="evidence" value="ECO:0007669"/>
    <property type="project" value="UniProtKB-KW"/>
</dbReference>
<sequence length="312" mass="33909">MDVTRGGEKPARVVIPDDYAGARLDGALAELTGLSRSRLHELIAEGAVTRAGRPVKKSLAAHAGWVIDISYPLPPVPLQPSESPDPTVLHIDDDVVVIDKPPELAVHPAPGWDGPTVLSSLHKAGITLSDLGPEDRRGVVHRLDVGTSGVMVLARSDRAYQALKAAFHDREVEKIYHALVQGYPSPSSGTIDAPVGRHPTSSWRFAVVRDGKNAVTHYDTLEVFPGATLVEVHLETGRTHQIRVHFQAERHPLVGDSLYGADPRFAASLGLTRQWLHAKVLSFVHPGTLQRLRVESEYPEDLAHALQVLDPD</sequence>
<dbReference type="InterPro" id="IPR006224">
    <property type="entry name" value="PsdUridine_synth_RluA-like_CS"/>
</dbReference>
<protein>
    <recommendedName>
        <fullName evidence="6">Pseudouridine synthase</fullName>
        <ecNumber evidence="6">5.4.99.-</ecNumber>
    </recommendedName>
</protein>